<dbReference type="SUPFAM" id="SSF52540">
    <property type="entry name" value="P-loop containing nucleoside triphosphate hydrolases"/>
    <property type="match status" value="1"/>
</dbReference>
<keyword evidence="3" id="KW-0547">Nucleotide-binding</keyword>
<proteinExistence type="inferred from homology"/>
<organism evidence="6 7">
    <name type="scientific">Deminuibacter soli</name>
    <dbReference type="NCBI Taxonomy" id="2291815"/>
    <lineage>
        <taxon>Bacteria</taxon>
        <taxon>Pseudomonadati</taxon>
        <taxon>Bacteroidota</taxon>
        <taxon>Chitinophagia</taxon>
        <taxon>Chitinophagales</taxon>
        <taxon>Chitinophagaceae</taxon>
        <taxon>Deminuibacter</taxon>
    </lineage>
</organism>
<dbReference type="PANTHER" id="PTHR43335">
    <property type="entry name" value="ABC TRANSPORTER, ATP-BINDING PROTEIN"/>
    <property type="match status" value="1"/>
</dbReference>
<dbReference type="InterPro" id="IPR003593">
    <property type="entry name" value="AAA+_ATPase"/>
</dbReference>
<dbReference type="InterPro" id="IPR027417">
    <property type="entry name" value="P-loop_NTPase"/>
</dbReference>
<evidence type="ECO:0000256" key="4">
    <source>
        <dbReference type="ARBA" id="ARBA00022840"/>
    </source>
</evidence>
<dbReference type="InterPro" id="IPR017871">
    <property type="entry name" value="ABC_transporter-like_CS"/>
</dbReference>
<dbReference type="SMART" id="SM00382">
    <property type="entry name" value="AAA"/>
    <property type="match status" value="1"/>
</dbReference>
<dbReference type="PANTHER" id="PTHR43335:SF4">
    <property type="entry name" value="ABC TRANSPORTER, ATP-BINDING PROTEIN"/>
    <property type="match status" value="1"/>
</dbReference>
<reference evidence="6 7" key="1">
    <citation type="submission" date="2018-08" db="EMBL/GenBank/DDBJ databases">
        <title>Chitinophagaceae sp. K23C18032701, a novel bacterium isolated from forest soil.</title>
        <authorList>
            <person name="Wang C."/>
        </authorList>
    </citation>
    <scope>NUCLEOTIDE SEQUENCE [LARGE SCALE GENOMIC DNA]</scope>
    <source>
        <strain evidence="6 7">K23C18032701</strain>
    </source>
</reference>
<dbReference type="GO" id="GO:0016887">
    <property type="term" value="F:ATP hydrolysis activity"/>
    <property type="evidence" value="ECO:0007669"/>
    <property type="project" value="InterPro"/>
</dbReference>
<dbReference type="Gene3D" id="3.40.50.300">
    <property type="entry name" value="P-loop containing nucleotide triphosphate hydrolases"/>
    <property type="match status" value="1"/>
</dbReference>
<comment type="similarity">
    <text evidence="1">Belongs to the ABC transporter superfamily.</text>
</comment>
<evidence type="ECO:0000256" key="1">
    <source>
        <dbReference type="ARBA" id="ARBA00005417"/>
    </source>
</evidence>
<dbReference type="Proteomes" id="UP000261284">
    <property type="component" value="Unassembled WGS sequence"/>
</dbReference>
<dbReference type="AlphaFoldDB" id="A0A3E1NFB7"/>
<keyword evidence="2" id="KW-0813">Transport</keyword>
<keyword evidence="4 6" id="KW-0067">ATP-binding</keyword>
<dbReference type="InterPro" id="IPR003439">
    <property type="entry name" value="ABC_transporter-like_ATP-bd"/>
</dbReference>
<keyword evidence="7" id="KW-1185">Reference proteome</keyword>
<name>A0A3E1NFB7_9BACT</name>
<protein>
    <submittedName>
        <fullName evidence="6">ABC transporter ATP-binding protein</fullName>
    </submittedName>
</protein>
<comment type="caution">
    <text evidence="6">The sequence shown here is derived from an EMBL/GenBank/DDBJ whole genome shotgun (WGS) entry which is preliminary data.</text>
</comment>
<dbReference type="EMBL" id="QTJU01000009">
    <property type="protein sequence ID" value="RFM26501.1"/>
    <property type="molecule type" value="Genomic_DNA"/>
</dbReference>
<dbReference type="PROSITE" id="PS50893">
    <property type="entry name" value="ABC_TRANSPORTER_2"/>
    <property type="match status" value="1"/>
</dbReference>
<evidence type="ECO:0000313" key="6">
    <source>
        <dbReference type="EMBL" id="RFM26501.1"/>
    </source>
</evidence>
<gene>
    <name evidence="6" type="ORF">DXN05_19975</name>
</gene>
<evidence type="ECO:0000256" key="3">
    <source>
        <dbReference type="ARBA" id="ARBA00022741"/>
    </source>
</evidence>
<evidence type="ECO:0000313" key="7">
    <source>
        <dbReference type="Proteomes" id="UP000261284"/>
    </source>
</evidence>
<dbReference type="PROSITE" id="PS00211">
    <property type="entry name" value="ABC_TRANSPORTER_1"/>
    <property type="match status" value="1"/>
</dbReference>
<dbReference type="RefSeq" id="WP_116849055.1">
    <property type="nucleotide sequence ID" value="NZ_QTJU01000009.1"/>
</dbReference>
<sequence>MQPVIAINDLCKQFGHVQAVSHLSFTVQPGDVYGFLGQNGAGKSTTIRMLLTLIAPDSGDITLFGLPLRSRRKEILRQVGAVIEKPDVYPYLSAYDNLRLFARLKQAHTGKQQLLQQLELLGLAERAFDKVKTFSQGMKQRLGIAIALINDPQLIILDEPTNGLDPQGIADIRNLVLWLSRERGKTILVSSHLLSEIQQVATRLVIIDKGRRLLEGETAQLFNPAETIVELQTGNNERTLQLLAQSEWQQGLQPARQTSVVLKMHSNDIPALNKWLVANGVAVNLLQPRHSLEDYFLQITSGKQHVDDFTGRTV</sequence>
<accession>A0A3E1NFB7</accession>
<evidence type="ECO:0000259" key="5">
    <source>
        <dbReference type="PROSITE" id="PS50893"/>
    </source>
</evidence>
<dbReference type="OrthoDB" id="9785229at2"/>
<evidence type="ECO:0000256" key="2">
    <source>
        <dbReference type="ARBA" id="ARBA00022448"/>
    </source>
</evidence>
<dbReference type="Pfam" id="PF00005">
    <property type="entry name" value="ABC_tran"/>
    <property type="match status" value="1"/>
</dbReference>
<dbReference type="GO" id="GO:0005524">
    <property type="term" value="F:ATP binding"/>
    <property type="evidence" value="ECO:0007669"/>
    <property type="project" value="UniProtKB-KW"/>
</dbReference>
<feature type="domain" description="ABC transporter" evidence="5">
    <location>
        <begin position="5"/>
        <end position="234"/>
    </location>
</feature>